<evidence type="ECO:0000313" key="2">
    <source>
        <dbReference type="EMBL" id="QQZ46749.1"/>
    </source>
</evidence>
<reference evidence="2" key="1">
    <citation type="journal article" date="2021" name="Sci. Rep.">
        <title>Antibiotic resistance plasmid composition and architecture in Escherichia coli isolates from meat.</title>
        <authorList>
            <person name="Darphorn T.S."/>
            <person name="Bel K."/>
            <person name="Koenders-van Sint Anneland B.B."/>
            <person name="Brul S."/>
            <person name="Ter Kuile B.H."/>
        </authorList>
    </citation>
    <scope>NUCLEOTIDE SEQUENCE</scope>
    <source>
        <strain evidence="2">ESBL2082</strain>
    </source>
</reference>
<dbReference type="EMBL" id="MW390516">
    <property type="protein sequence ID" value="QQZ46749.1"/>
    <property type="molecule type" value="Genomic_DNA"/>
</dbReference>
<accession>A0A7U1E0T7</accession>
<proteinExistence type="predicted"/>
<name>A0A7U1E0T7_ECOLX</name>
<dbReference type="RefSeq" id="WP_204887264.1">
    <property type="nucleotide sequence ID" value="NZ_MW390515.1"/>
</dbReference>
<evidence type="ECO:0000256" key="1">
    <source>
        <dbReference type="SAM" id="Phobius"/>
    </source>
</evidence>
<keyword evidence="1" id="KW-0812">Transmembrane</keyword>
<keyword evidence="1" id="KW-1133">Transmembrane helix</keyword>
<feature type="transmembrane region" description="Helical" evidence="1">
    <location>
        <begin position="66"/>
        <end position="90"/>
    </location>
</feature>
<organism evidence="2">
    <name type="scientific">Escherichia coli</name>
    <dbReference type="NCBI Taxonomy" id="562"/>
    <lineage>
        <taxon>Bacteria</taxon>
        <taxon>Pseudomonadati</taxon>
        <taxon>Pseudomonadota</taxon>
        <taxon>Gammaproteobacteria</taxon>
        <taxon>Enterobacterales</taxon>
        <taxon>Enterobacteriaceae</taxon>
        <taxon>Escherichia</taxon>
    </lineage>
</organism>
<keyword evidence="2" id="KW-0614">Plasmid</keyword>
<protein>
    <recommendedName>
        <fullName evidence="3">Transmembrane protein</fullName>
    </recommendedName>
</protein>
<sequence>MEQTPDTYSYTACHIGCSSMLVEESSSPVRATNSRLENTKKPDYQSGFFVPVVRLYFRFFPSFEGFFFHFLLHPMLLVALANNSMPLLVFS</sequence>
<dbReference type="AlphaFoldDB" id="A0A7U1E0T7"/>
<geneLocation type="plasmid" evidence="2">
    <name>pESBL2082-IncX1</name>
</geneLocation>
<evidence type="ECO:0008006" key="3">
    <source>
        <dbReference type="Google" id="ProtNLM"/>
    </source>
</evidence>
<keyword evidence="1" id="KW-0472">Membrane</keyword>